<dbReference type="AlphaFoldDB" id="A0AA39RJ61"/>
<evidence type="ECO:0000313" key="2">
    <source>
        <dbReference type="Proteomes" id="UP001168877"/>
    </source>
</evidence>
<name>A0AA39RJ61_ACESA</name>
<reference evidence="1" key="1">
    <citation type="journal article" date="2022" name="Plant J.">
        <title>Strategies of tolerance reflected in two North American maple genomes.</title>
        <authorList>
            <person name="McEvoy S.L."/>
            <person name="Sezen U.U."/>
            <person name="Trouern-Trend A."/>
            <person name="McMahon S.M."/>
            <person name="Schaberg P.G."/>
            <person name="Yang J."/>
            <person name="Wegrzyn J.L."/>
            <person name="Swenson N.G."/>
        </authorList>
    </citation>
    <scope>NUCLEOTIDE SEQUENCE</scope>
    <source>
        <strain evidence="1">NS2018</strain>
    </source>
</reference>
<dbReference type="PANTHER" id="PTHR15350">
    <property type="entry name" value="COP9 SIGNALOSOME COMPLEX SUBUNIT 7/DENDRITIC CELL PROTEIN GA17"/>
    <property type="match status" value="1"/>
</dbReference>
<accession>A0AA39RJ61</accession>
<keyword evidence="2" id="KW-1185">Reference proteome</keyword>
<sequence>MAKNGATSMNGDREKLLAVSNLPSQRATTTLTTVVPTSEEDLVLAVVRFTSKLAWADAGPEATEEQVNRLCLEAQESMVMRRWLYLVNLMLTSADLIFSKVSDKDLEFIFPVICNVISKLEIQMKHMRWQNLYVGNLFNLYNLLENPYSRFFVYMKALNFALNGKVTEHIIPSFKKIDSFLKEWNIDIKDKRELFLGIANVLKENKSSSKDSFKFLTKYLATFSGEDASTMGEAKEEAVRTIIEFVKAPDMFQCDLLDMPAIGQLEMDAKYALVYQLLKIFLTRRLDAYLEFQAANSNLLKSYGTVLDFVSFTNNQPSIELKCPHILMILASLQCIPQ</sequence>
<dbReference type="EMBL" id="JAUESC010000387">
    <property type="protein sequence ID" value="KAK0575161.1"/>
    <property type="molecule type" value="Genomic_DNA"/>
</dbReference>
<protein>
    <submittedName>
        <fullName evidence="1">Uncharacterized protein</fullName>
    </submittedName>
</protein>
<comment type="caution">
    <text evidence="1">The sequence shown here is derived from an EMBL/GenBank/DDBJ whole genome shotgun (WGS) entry which is preliminary data.</text>
</comment>
<dbReference type="InterPro" id="IPR045237">
    <property type="entry name" value="COPS7/eIF3m"/>
</dbReference>
<proteinExistence type="predicted"/>
<dbReference type="Proteomes" id="UP001168877">
    <property type="component" value="Unassembled WGS sequence"/>
</dbReference>
<dbReference type="PANTHER" id="PTHR15350:SF2">
    <property type="entry name" value="EUKARYOTIC TRANSLATION INITIATION FACTOR 3 SUBUNIT M"/>
    <property type="match status" value="1"/>
</dbReference>
<organism evidence="1 2">
    <name type="scientific">Acer saccharum</name>
    <name type="common">Sugar maple</name>
    <dbReference type="NCBI Taxonomy" id="4024"/>
    <lineage>
        <taxon>Eukaryota</taxon>
        <taxon>Viridiplantae</taxon>
        <taxon>Streptophyta</taxon>
        <taxon>Embryophyta</taxon>
        <taxon>Tracheophyta</taxon>
        <taxon>Spermatophyta</taxon>
        <taxon>Magnoliopsida</taxon>
        <taxon>eudicotyledons</taxon>
        <taxon>Gunneridae</taxon>
        <taxon>Pentapetalae</taxon>
        <taxon>rosids</taxon>
        <taxon>malvids</taxon>
        <taxon>Sapindales</taxon>
        <taxon>Sapindaceae</taxon>
        <taxon>Hippocastanoideae</taxon>
        <taxon>Acereae</taxon>
        <taxon>Acer</taxon>
    </lineage>
</organism>
<reference evidence="1" key="2">
    <citation type="submission" date="2023-06" db="EMBL/GenBank/DDBJ databases">
        <authorList>
            <person name="Swenson N.G."/>
            <person name="Wegrzyn J.L."/>
            <person name="Mcevoy S.L."/>
        </authorList>
    </citation>
    <scope>NUCLEOTIDE SEQUENCE</scope>
    <source>
        <strain evidence="1">NS2018</strain>
        <tissue evidence="1">Leaf</tissue>
    </source>
</reference>
<gene>
    <name evidence="1" type="ORF">LWI29_034805</name>
</gene>
<evidence type="ECO:0000313" key="1">
    <source>
        <dbReference type="EMBL" id="KAK0575161.1"/>
    </source>
</evidence>
<dbReference type="GO" id="GO:0005852">
    <property type="term" value="C:eukaryotic translation initiation factor 3 complex"/>
    <property type="evidence" value="ECO:0007669"/>
    <property type="project" value="TreeGrafter"/>
</dbReference>
<dbReference type="GO" id="GO:0002183">
    <property type="term" value="P:cytoplasmic translational initiation"/>
    <property type="evidence" value="ECO:0007669"/>
    <property type="project" value="TreeGrafter"/>
</dbReference>